<dbReference type="FunFam" id="3.40.50.300:FF:001312">
    <property type="entry name" value="Ras-related protein Rab-18"/>
    <property type="match status" value="1"/>
</dbReference>
<evidence type="ECO:0000256" key="7">
    <source>
        <dbReference type="ARBA" id="ARBA00023288"/>
    </source>
</evidence>
<dbReference type="InterPro" id="IPR005225">
    <property type="entry name" value="Small_GTP-bd"/>
</dbReference>
<dbReference type="SMART" id="SM00176">
    <property type="entry name" value="RAN"/>
    <property type="match status" value="1"/>
</dbReference>
<dbReference type="PROSITE" id="PS51419">
    <property type="entry name" value="RAB"/>
    <property type="match status" value="1"/>
</dbReference>
<dbReference type="InterPro" id="IPR001806">
    <property type="entry name" value="Small_GTPase"/>
</dbReference>
<dbReference type="InterPro" id="IPR027417">
    <property type="entry name" value="P-loop_NTPase"/>
</dbReference>
<keyword evidence="2" id="KW-0813">Transport</keyword>
<keyword evidence="5" id="KW-0653">Protein transport</keyword>
<name>V6M4Z3_9EUKA</name>
<keyword evidence="4" id="KW-0547">Nucleotide-binding</keyword>
<dbReference type="PROSITE" id="PS51421">
    <property type="entry name" value="RAS"/>
    <property type="match status" value="1"/>
</dbReference>
<keyword evidence="11" id="KW-1185">Reference proteome</keyword>
<dbReference type="PRINTS" id="PR00449">
    <property type="entry name" value="RASTRNSFRMNG"/>
</dbReference>
<evidence type="ECO:0000256" key="6">
    <source>
        <dbReference type="ARBA" id="ARBA00023134"/>
    </source>
</evidence>
<dbReference type="GO" id="GO:0015031">
    <property type="term" value="P:protein transport"/>
    <property type="evidence" value="ECO:0007669"/>
    <property type="project" value="UniProtKB-KW"/>
</dbReference>
<keyword evidence="8" id="KW-0636">Prenylation</keyword>
<dbReference type="GO" id="GO:0005525">
    <property type="term" value="F:GTP binding"/>
    <property type="evidence" value="ECO:0007669"/>
    <property type="project" value="UniProtKB-KW"/>
</dbReference>
<accession>V6M4Z3</accession>
<dbReference type="SUPFAM" id="SSF52540">
    <property type="entry name" value="P-loop containing nucleoside triphosphate hydrolases"/>
    <property type="match status" value="1"/>
</dbReference>
<keyword evidence="6" id="KW-0342">GTP-binding</keyword>
<dbReference type="PANTHER" id="PTHR47980">
    <property type="entry name" value="LD44762P"/>
    <property type="match status" value="1"/>
</dbReference>
<keyword evidence="7" id="KW-0449">Lipoprotein</keyword>
<keyword evidence="3" id="KW-0488">Methylation</keyword>
<evidence type="ECO:0000256" key="1">
    <source>
        <dbReference type="ARBA" id="ARBA00006270"/>
    </source>
</evidence>
<protein>
    <submittedName>
        <fullName evidence="9">Rab1a</fullName>
    </submittedName>
</protein>
<sequence length="205" mass="23036">MSGEHDYLFKMLLIGDSSVGKSSMLLRFCDRLFNNTYITTIGVDFKIRSVSVPYPSTEQASNVKLQIWDTAGQEKFRTITQTYYRGSHGIMMVYDVTNRDSFESVEMWMREVNVHAGADVTKLLVGTKIDKEGRQVSVEEGQNLASKLNIKFIETSSLTGDNVEQAFSDLAIEILKTQGQSLAPKKKELVIQPTMDKPDSKKSCC</sequence>
<dbReference type="EMBL" id="KI545985">
    <property type="protein sequence ID" value="EST48429.1"/>
    <property type="molecule type" value="Genomic_DNA"/>
</dbReference>
<reference evidence="10" key="2">
    <citation type="submission" date="2020-12" db="EMBL/GenBank/DDBJ databases">
        <title>New Spironucleus salmonicida genome in near-complete chromosomes.</title>
        <authorList>
            <person name="Xu F."/>
            <person name="Kurt Z."/>
            <person name="Jimenez-Gonzalez A."/>
            <person name="Astvaldsson A."/>
            <person name="Andersson J.O."/>
            <person name="Svard S.G."/>
        </authorList>
    </citation>
    <scope>NUCLEOTIDE SEQUENCE</scope>
    <source>
        <strain evidence="10">ATCC 50377</strain>
    </source>
</reference>
<organism evidence="9">
    <name type="scientific">Spironucleus salmonicida</name>
    <dbReference type="NCBI Taxonomy" id="348837"/>
    <lineage>
        <taxon>Eukaryota</taxon>
        <taxon>Metamonada</taxon>
        <taxon>Diplomonadida</taxon>
        <taxon>Hexamitidae</taxon>
        <taxon>Hexamitinae</taxon>
        <taxon>Spironucleus</taxon>
    </lineage>
</organism>
<dbReference type="VEuPathDB" id="GiardiaDB:SS50377_28250"/>
<comment type="similarity">
    <text evidence="1">Belongs to the small GTPase superfamily. Rab family.</text>
</comment>
<dbReference type="PROSITE" id="PS51420">
    <property type="entry name" value="RHO"/>
    <property type="match status" value="1"/>
</dbReference>
<evidence type="ECO:0000256" key="5">
    <source>
        <dbReference type="ARBA" id="ARBA00022927"/>
    </source>
</evidence>
<evidence type="ECO:0000256" key="4">
    <source>
        <dbReference type="ARBA" id="ARBA00022741"/>
    </source>
</evidence>
<evidence type="ECO:0000256" key="8">
    <source>
        <dbReference type="ARBA" id="ARBA00023289"/>
    </source>
</evidence>
<dbReference type="AlphaFoldDB" id="V6M4Z3"/>
<dbReference type="SMART" id="SM00173">
    <property type="entry name" value="RAS"/>
    <property type="match status" value="1"/>
</dbReference>
<dbReference type="EMBL" id="AUWU02000008">
    <property type="protein sequence ID" value="KAH0570275.1"/>
    <property type="molecule type" value="Genomic_DNA"/>
</dbReference>
<dbReference type="SMART" id="SM00174">
    <property type="entry name" value="RHO"/>
    <property type="match status" value="1"/>
</dbReference>
<gene>
    <name evidence="9" type="ORF">SS50377_11379</name>
    <name evidence="10" type="ORF">SS50377_28250</name>
</gene>
<evidence type="ECO:0000256" key="2">
    <source>
        <dbReference type="ARBA" id="ARBA00022448"/>
    </source>
</evidence>
<reference evidence="9 10" key="1">
    <citation type="journal article" date="2014" name="PLoS Genet.">
        <title>The Genome of Spironucleus salmonicida Highlights a Fish Pathogen Adapted to Fluctuating Environments.</title>
        <authorList>
            <person name="Xu F."/>
            <person name="Jerlstrom-Hultqvist J."/>
            <person name="Einarsson E."/>
            <person name="Astvaldsson A."/>
            <person name="Svard S.G."/>
            <person name="Andersson J.O."/>
        </authorList>
    </citation>
    <scope>NUCLEOTIDE SEQUENCE</scope>
    <source>
        <strain evidence="10">ATCC 50377</strain>
    </source>
</reference>
<evidence type="ECO:0000313" key="9">
    <source>
        <dbReference type="EMBL" id="EST48429.1"/>
    </source>
</evidence>
<dbReference type="OrthoDB" id="9989112at2759"/>
<dbReference type="Gene3D" id="3.40.50.300">
    <property type="entry name" value="P-loop containing nucleotide triphosphate hydrolases"/>
    <property type="match status" value="1"/>
</dbReference>
<proteinExistence type="inferred from homology"/>
<evidence type="ECO:0000313" key="11">
    <source>
        <dbReference type="Proteomes" id="UP000018208"/>
    </source>
</evidence>
<dbReference type="Pfam" id="PF00071">
    <property type="entry name" value="Ras"/>
    <property type="match status" value="1"/>
</dbReference>
<dbReference type="InterPro" id="IPR050305">
    <property type="entry name" value="Small_GTPase_Rab"/>
</dbReference>
<dbReference type="GO" id="GO:0003924">
    <property type="term" value="F:GTPase activity"/>
    <property type="evidence" value="ECO:0007669"/>
    <property type="project" value="InterPro"/>
</dbReference>
<dbReference type="NCBIfam" id="TIGR00231">
    <property type="entry name" value="small_GTP"/>
    <property type="match status" value="1"/>
</dbReference>
<evidence type="ECO:0000256" key="3">
    <source>
        <dbReference type="ARBA" id="ARBA00022481"/>
    </source>
</evidence>
<dbReference type="Proteomes" id="UP000018208">
    <property type="component" value="Unassembled WGS sequence"/>
</dbReference>
<dbReference type="SMART" id="SM00175">
    <property type="entry name" value="RAB"/>
    <property type="match status" value="1"/>
</dbReference>
<evidence type="ECO:0000313" key="10">
    <source>
        <dbReference type="EMBL" id="KAH0570275.1"/>
    </source>
</evidence>